<evidence type="ECO:0000256" key="1">
    <source>
        <dbReference type="ARBA" id="ARBA00022737"/>
    </source>
</evidence>
<feature type="repeat" description="RCC1" evidence="2">
    <location>
        <begin position="326"/>
        <end position="377"/>
    </location>
</feature>
<sequence>MLLHCYVHMVAHQSLNMPHTVTAFREFLLGSFAFDESVALDLLAEYGLTMLLLDFAMARGLVADALGRLVSKGRLPVALTLLTQLVSRGFSAHVLQAAQGGVLSSLMAEAVMQVLVTKPELVTRHITLIKRQITSLDLPLLLQLAAILDPSQGSVRNLVRRQASSLHRAASLTSIASFTSNIGDLADGNQDGVSLLSQALEVFLLTVLHINCHRGNQESLTADLILSDPTQRQDTEGVEEGAEDGGHQSLALQFALSSCGSHHTAVVRDGDLYTWGRTAHGRLGHGDLVREGSVSAPVCVQTFSMLQIRVEAVACGGEHTLAITQQGVYGWGNSRYGQVGVGTRHVYHRPMLLEALLSHTCVALHCGQYHSLAITADCRVWSWGWGVHGQLGHGDPEDQLFPKVIKRMSSKNIVRAAAGYCHSLVLSDMGEVWSFGCGYFGQLGIGGTHKRTSPVLIKSFSEPVSAIGTKYFHSIAVTVSNKVYSWGCHPHNLRYAANSMRRSRQMGQMAAPTGDGMEMFHLPSPVDTTFVHSKVVQVSCGSLHTCLLTIEGEVYVWGRNLEGQLGTGTRQDERVPKMLTRINDQHVIHLSAGGEFNMALDNDLLLWVWGKNDAGQLGLVKSALPGHGHKKGVSQMQSWRQSNLVTSDVVIPTAHRGLPPVNVMGQARWCTGSLQGPTAAVQTTQWVEEGGGGGEDVLIPSLQSVSPSDLPYHSKVIPLVVKYLGDYMDRTAMLQHCVDLHDWFTAAHLCTLEDSHIQALCYRLMGLGEVTSDLSQDSFADLSAKVVSHHLRLALEDVSGATLGEKQLSTLCMQITNHWLDKQLPMAQLEQLLESHLPHLAPHLASLLFRCEGPRKDSSGTNQHYCQHFTSAFCLLVLNTVLSDHSPATRQLLSSWLPQEIHKHDGGKTSCEAGSTPDKALSLQPQSNLIPYQRVWQDIVRSVSKSSSSADCIPLTRSQLDHLHSHSADAEGDKKRSHDAEAGAVVLFTCGHHFSQSAFNNVVLATSLQKLGAGSSDKLPATAALLQQYYGREGLLPLACPKCVLNVLRA</sequence>
<feature type="repeat" description="RCC1" evidence="2">
    <location>
        <begin position="378"/>
        <end position="429"/>
    </location>
</feature>
<dbReference type="PROSITE" id="PS50012">
    <property type="entry name" value="RCC1_3"/>
    <property type="match status" value="6"/>
</dbReference>
<dbReference type="InterPro" id="IPR009091">
    <property type="entry name" value="RCC1/BLIP-II"/>
</dbReference>
<feature type="domain" description="RCC1-like" evidence="4">
    <location>
        <begin position="244"/>
        <end position="491"/>
    </location>
</feature>
<dbReference type="PRINTS" id="PR00633">
    <property type="entry name" value="RCCNDNSATION"/>
</dbReference>
<gene>
    <name evidence="5" type="ORF">V1264_020760</name>
</gene>
<dbReference type="Gene3D" id="2.130.10.30">
    <property type="entry name" value="Regulator of chromosome condensation 1/beta-lactamase-inhibitor protein II"/>
    <property type="match status" value="2"/>
</dbReference>
<dbReference type="SUPFAM" id="SSF50985">
    <property type="entry name" value="RCC1/BLIP-II"/>
    <property type="match status" value="2"/>
</dbReference>
<evidence type="ECO:0000313" key="5">
    <source>
        <dbReference type="EMBL" id="KAK7102561.1"/>
    </source>
</evidence>
<dbReference type="Proteomes" id="UP001374579">
    <property type="component" value="Unassembled WGS sequence"/>
</dbReference>
<dbReference type="InterPro" id="IPR000408">
    <property type="entry name" value="Reg_chr_condens"/>
</dbReference>
<organism evidence="5 6">
    <name type="scientific">Littorina saxatilis</name>
    <dbReference type="NCBI Taxonomy" id="31220"/>
    <lineage>
        <taxon>Eukaryota</taxon>
        <taxon>Metazoa</taxon>
        <taxon>Spiralia</taxon>
        <taxon>Lophotrochozoa</taxon>
        <taxon>Mollusca</taxon>
        <taxon>Gastropoda</taxon>
        <taxon>Caenogastropoda</taxon>
        <taxon>Littorinimorpha</taxon>
        <taxon>Littorinoidea</taxon>
        <taxon>Littorinidae</taxon>
        <taxon>Littorina</taxon>
    </lineage>
</organism>
<name>A0AAN9BCI3_9CAEN</name>
<feature type="repeat" description="RCC1" evidence="2">
    <location>
        <begin position="430"/>
        <end position="480"/>
    </location>
</feature>
<dbReference type="PANTHER" id="PTHR22870">
    <property type="entry name" value="REGULATOR OF CHROMOSOME CONDENSATION"/>
    <property type="match status" value="1"/>
</dbReference>
<protein>
    <recommendedName>
        <fullName evidence="4">RCC1-like domain-containing protein</fullName>
    </recommendedName>
</protein>
<keyword evidence="6" id="KW-1185">Reference proteome</keyword>
<accession>A0AAN9BCI3</accession>
<dbReference type="Pfam" id="PF00415">
    <property type="entry name" value="RCC1"/>
    <property type="match status" value="1"/>
</dbReference>
<feature type="repeat" description="RCC1" evidence="2">
    <location>
        <begin position="552"/>
        <end position="603"/>
    </location>
</feature>
<evidence type="ECO:0000259" key="4">
    <source>
        <dbReference type="Pfam" id="PF25390"/>
    </source>
</evidence>
<dbReference type="InterPro" id="IPR051210">
    <property type="entry name" value="Ub_ligase/GEF_domain"/>
</dbReference>
<dbReference type="PROSITE" id="PS00626">
    <property type="entry name" value="RCC1_2"/>
    <property type="match status" value="2"/>
</dbReference>
<dbReference type="Pfam" id="PF25390">
    <property type="entry name" value="WD40_RLD"/>
    <property type="match status" value="1"/>
</dbReference>
<reference evidence="5 6" key="1">
    <citation type="submission" date="2024-02" db="EMBL/GenBank/DDBJ databases">
        <title>Chromosome-scale genome assembly of the rough periwinkle Littorina saxatilis.</title>
        <authorList>
            <person name="De Jode A."/>
            <person name="Faria R."/>
            <person name="Formenti G."/>
            <person name="Sims Y."/>
            <person name="Smith T.P."/>
            <person name="Tracey A."/>
            <person name="Wood J.M.D."/>
            <person name="Zagrodzka Z.B."/>
            <person name="Johannesson K."/>
            <person name="Butlin R.K."/>
            <person name="Leder E.H."/>
        </authorList>
    </citation>
    <scope>NUCLEOTIDE SEQUENCE [LARGE SCALE GENOMIC DNA]</scope>
    <source>
        <strain evidence="5">Snail1</strain>
        <tissue evidence="5">Muscle</tissue>
    </source>
</reference>
<evidence type="ECO:0000256" key="2">
    <source>
        <dbReference type="PROSITE-ProRule" id="PRU00235"/>
    </source>
</evidence>
<comment type="caution">
    <text evidence="5">The sequence shown here is derived from an EMBL/GenBank/DDBJ whole genome shotgun (WGS) entry which is preliminary data.</text>
</comment>
<dbReference type="EMBL" id="JBAMIC010000010">
    <property type="protein sequence ID" value="KAK7102561.1"/>
    <property type="molecule type" value="Genomic_DNA"/>
</dbReference>
<feature type="region of interest" description="Disordered" evidence="3">
    <location>
        <begin position="225"/>
        <end position="244"/>
    </location>
</feature>
<feature type="repeat" description="RCC1" evidence="2">
    <location>
        <begin position="270"/>
        <end position="326"/>
    </location>
</feature>
<proteinExistence type="predicted"/>
<keyword evidence="1" id="KW-0677">Repeat</keyword>
<feature type="repeat" description="RCC1" evidence="2">
    <location>
        <begin position="481"/>
        <end position="551"/>
    </location>
</feature>
<evidence type="ECO:0000313" key="6">
    <source>
        <dbReference type="Proteomes" id="UP001374579"/>
    </source>
</evidence>
<evidence type="ECO:0000256" key="3">
    <source>
        <dbReference type="SAM" id="MobiDB-lite"/>
    </source>
</evidence>
<dbReference type="AlphaFoldDB" id="A0AAN9BCI3"/>
<dbReference type="PANTHER" id="PTHR22870:SF408">
    <property type="entry name" value="OS09G0560450 PROTEIN"/>
    <property type="match status" value="1"/>
</dbReference>
<dbReference type="InterPro" id="IPR058923">
    <property type="entry name" value="RCC1-like_dom"/>
</dbReference>